<dbReference type="GO" id="GO:0005829">
    <property type="term" value="C:cytosol"/>
    <property type="evidence" value="ECO:0007669"/>
    <property type="project" value="TreeGrafter"/>
</dbReference>
<dbReference type="HOGENOM" id="CLU_038371_0_3_11"/>
<dbReference type="RefSeq" id="WP_014374326.1">
    <property type="nucleotide sequence ID" value="NC_016943.1"/>
</dbReference>
<dbReference type="PANTHER" id="PTHR30160:SF1">
    <property type="entry name" value="LIPOPOLYSACCHARIDE 1,2-N-ACETYLGLUCOSAMINETRANSFERASE-RELATED"/>
    <property type="match status" value="1"/>
</dbReference>
<proteinExistence type="predicted"/>
<reference evidence="4" key="2">
    <citation type="submission" date="2012-02" db="EMBL/GenBank/DDBJ databases">
        <title>Complete genome sequence of Blastococcus saxobsidens strain DD2.</title>
        <authorList>
            <person name="Genoscope."/>
        </authorList>
    </citation>
    <scope>NUCLEOTIDE SEQUENCE [LARGE SCALE GENOMIC DNA]</scope>
    <source>
        <strain evidence="4">DD2</strain>
    </source>
</reference>
<dbReference type="AlphaFoldDB" id="H6RNU8"/>
<evidence type="ECO:0000313" key="4">
    <source>
        <dbReference type="Proteomes" id="UP000007517"/>
    </source>
</evidence>
<dbReference type="Gene3D" id="3.40.50.2000">
    <property type="entry name" value="Glycogen Phosphorylase B"/>
    <property type="match status" value="2"/>
</dbReference>
<gene>
    <name evidence="3" type="ordered locus">BLASA_0446</name>
</gene>
<protein>
    <submittedName>
        <fullName evidence="3">ADP-heptose:LPS heptosyltransferase</fullName>
    </submittedName>
</protein>
<dbReference type="Pfam" id="PF01075">
    <property type="entry name" value="Glyco_transf_9"/>
    <property type="match status" value="1"/>
</dbReference>
<sequence length="372" mass="38073">MSPGPAPRSRRTVLVARLDNAGDVLLQGPLVRAVAHGADRVVFLAGPAGAPAAELLPGVDEVWTWACPWILGDPPAVDAADVAALIGRVRALAPDAAVISTSFHQSPLPLALVLRLAGVPRISAISVDYPGTLLDVRHRVEDDLPEPQRALSLARAAGFELPDGDDGRLAVRRPLPPVAHEHRGHDLSPGYVVVHPGASVPARAWPAERCAEAVEALADAGHRVLVTGGPGEKALSAAVAGSRGVDLGGATSLPEMAALLDGAVAVVVGNTGPAHLAAAVGTPVVSLFSPVVPAARWAPYGVPTVLLGDQSAPCRDTRARECPVPGHPCLTSVTAQDVVVAVATLTTTVQQPAVLRHPVAAREAAPTLQGRT</sequence>
<organism evidence="3 4">
    <name type="scientific">Blastococcus saxobsidens (strain DD2)</name>
    <dbReference type="NCBI Taxonomy" id="1146883"/>
    <lineage>
        <taxon>Bacteria</taxon>
        <taxon>Bacillati</taxon>
        <taxon>Actinomycetota</taxon>
        <taxon>Actinomycetes</taxon>
        <taxon>Geodermatophilales</taxon>
        <taxon>Geodermatophilaceae</taxon>
        <taxon>Blastococcus</taxon>
    </lineage>
</organism>
<evidence type="ECO:0000256" key="1">
    <source>
        <dbReference type="ARBA" id="ARBA00022676"/>
    </source>
</evidence>
<dbReference type="CDD" id="cd03789">
    <property type="entry name" value="GT9_LPS_heptosyltransferase"/>
    <property type="match status" value="1"/>
</dbReference>
<dbReference type="STRING" id="1146883.BLASA_0446"/>
<name>H6RNU8_BLASD</name>
<dbReference type="InterPro" id="IPR002201">
    <property type="entry name" value="Glyco_trans_9"/>
</dbReference>
<dbReference type="GO" id="GO:0009244">
    <property type="term" value="P:lipopolysaccharide core region biosynthetic process"/>
    <property type="evidence" value="ECO:0007669"/>
    <property type="project" value="TreeGrafter"/>
</dbReference>
<dbReference type="OrthoDB" id="9783989at2"/>
<dbReference type="PANTHER" id="PTHR30160">
    <property type="entry name" value="TETRAACYLDISACCHARIDE 4'-KINASE-RELATED"/>
    <property type="match status" value="1"/>
</dbReference>
<keyword evidence="1" id="KW-0328">Glycosyltransferase</keyword>
<dbReference type="Proteomes" id="UP000007517">
    <property type="component" value="Chromosome"/>
</dbReference>
<dbReference type="GO" id="GO:0008713">
    <property type="term" value="F:ADP-heptose-lipopolysaccharide heptosyltransferase activity"/>
    <property type="evidence" value="ECO:0007669"/>
    <property type="project" value="TreeGrafter"/>
</dbReference>
<keyword evidence="4" id="KW-1185">Reference proteome</keyword>
<dbReference type="EMBL" id="FO117623">
    <property type="protein sequence ID" value="CCG01410.1"/>
    <property type="molecule type" value="Genomic_DNA"/>
</dbReference>
<keyword evidence="2 3" id="KW-0808">Transferase</keyword>
<dbReference type="InterPro" id="IPR051199">
    <property type="entry name" value="LPS_LOS_Heptosyltrfase"/>
</dbReference>
<accession>H6RNU8</accession>
<evidence type="ECO:0000313" key="3">
    <source>
        <dbReference type="EMBL" id="CCG01410.1"/>
    </source>
</evidence>
<evidence type="ECO:0000256" key="2">
    <source>
        <dbReference type="ARBA" id="ARBA00022679"/>
    </source>
</evidence>
<dbReference type="SUPFAM" id="SSF53756">
    <property type="entry name" value="UDP-Glycosyltransferase/glycogen phosphorylase"/>
    <property type="match status" value="1"/>
</dbReference>
<reference evidence="3 4" key="1">
    <citation type="journal article" date="2012" name="J. Bacteriol.">
        <title>Genome Sequence of Blastococcus saxobsidens DD2, a Stone-Inhabiting Bacterium.</title>
        <authorList>
            <person name="Chouaia B."/>
            <person name="Crotti E."/>
            <person name="Brusetti L."/>
            <person name="Daffonchio D."/>
            <person name="Essoussi I."/>
            <person name="Nouioui I."/>
            <person name="Sbissi I."/>
            <person name="Ghodhbane-Gtari F."/>
            <person name="Gtari M."/>
            <person name="Vacherie B."/>
            <person name="Barbe V."/>
            <person name="Medigue C."/>
            <person name="Gury J."/>
            <person name="Pujic P."/>
            <person name="Normand P."/>
        </authorList>
    </citation>
    <scope>NUCLEOTIDE SEQUENCE [LARGE SCALE GENOMIC DNA]</scope>
    <source>
        <strain evidence="3 4">DD2</strain>
    </source>
</reference>
<dbReference type="KEGG" id="bsd:BLASA_0446"/>
<dbReference type="eggNOG" id="COG0859">
    <property type="taxonomic scope" value="Bacteria"/>
</dbReference>